<evidence type="ECO:0000313" key="1">
    <source>
        <dbReference type="Proteomes" id="UP000887565"/>
    </source>
</evidence>
<dbReference type="AlphaFoldDB" id="A0A915KID9"/>
<keyword evidence="1" id="KW-1185">Reference proteome</keyword>
<reference evidence="2" key="1">
    <citation type="submission" date="2022-11" db="UniProtKB">
        <authorList>
            <consortium name="WormBaseParasite"/>
        </authorList>
    </citation>
    <scope>IDENTIFICATION</scope>
</reference>
<accession>A0A915KID9</accession>
<dbReference type="WBParaSite" id="nRc.2.0.1.t38595-RA">
    <property type="protein sequence ID" value="nRc.2.0.1.t38595-RA"/>
    <property type="gene ID" value="nRc.2.0.1.g38595"/>
</dbReference>
<evidence type="ECO:0000313" key="2">
    <source>
        <dbReference type="WBParaSite" id="nRc.2.0.1.t38595-RA"/>
    </source>
</evidence>
<name>A0A915KID9_ROMCU</name>
<organism evidence="1 2">
    <name type="scientific">Romanomermis culicivorax</name>
    <name type="common">Nematode worm</name>
    <dbReference type="NCBI Taxonomy" id="13658"/>
    <lineage>
        <taxon>Eukaryota</taxon>
        <taxon>Metazoa</taxon>
        <taxon>Ecdysozoa</taxon>
        <taxon>Nematoda</taxon>
        <taxon>Enoplea</taxon>
        <taxon>Dorylaimia</taxon>
        <taxon>Mermithida</taxon>
        <taxon>Mermithoidea</taxon>
        <taxon>Mermithidae</taxon>
        <taxon>Romanomermis</taxon>
    </lineage>
</organism>
<sequence length="66" mass="7740">MQLQNIYKSMETTTTKTHHNYQPQRVLYVFVGHCQEAELSKPGKKNFITRKLDHMNFSDAANLRLS</sequence>
<proteinExistence type="predicted"/>
<dbReference type="Proteomes" id="UP000887565">
    <property type="component" value="Unplaced"/>
</dbReference>
<protein>
    <submittedName>
        <fullName evidence="2">Uncharacterized protein</fullName>
    </submittedName>
</protein>